<protein>
    <submittedName>
        <fullName evidence="1">Uncharacterized protein</fullName>
    </submittedName>
</protein>
<dbReference type="AlphaFoldDB" id="A0A438DP85"/>
<evidence type="ECO:0000313" key="1">
    <source>
        <dbReference type="EMBL" id="RVW37253.1"/>
    </source>
</evidence>
<sequence length="48" mass="5543">MMSTGWGGKEIIGRLGKHLKSQAFLSRNNYGFSYNSCIRVRLDRVEEH</sequence>
<accession>A0A438DP85</accession>
<reference evidence="1 2" key="1">
    <citation type="journal article" date="2018" name="PLoS Genet.">
        <title>Population sequencing reveals clonal diversity and ancestral inbreeding in the grapevine cultivar Chardonnay.</title>
        <authorList>
            <person name="Roach M.J."/>
            <person name="Johnson D.L."/>
            <person name="Bohlmann J."/>
            <person name="van Vuuren H.J."/>
            <person name="Jones S.J."/>
            <person name="Pretorius I.S."/>
            <person name="Schmidt S.A."/>
            <person name="Borneman A.R."/>
        </authorList>
    </citation>
    <scope>NUCLEOTIDE SEQUENCE [LARGE SCALE GENOMIC DNA]</scope>
    <source>
        <strain evidence="2">cv. Chardonnay</strain>
        <tissue evidence="1">Leaf</tissue>
    </source>
</reference>
<comment type="caution">
    <text evidence="1">The sequence shown here is derived from an EMBL/GenBank/DDBJ whole genome shotgun (WGS) entry which is preliminary data.</text>
</comment>
<dbReference type="Proteomes" id="UP000288805">
    <property type="component" value="Unassembled WGS sequence"/>
</dbReference>
<dbReference type="EMBL" id="QGNW01001542">
    <property type="protein sequence ID" value="RVW37253.1"/>
    <property type="molecule type" value="Genomic_DNA"/>
</dbReference>
<gene>
    <name evidence="1" type="ORF">CK203_104623</name>
</gene>
<proteinExistence type="predicted"/>
<organism evidence="1 2">
    <name type="scientific">Vitis vinifera</name>
    <name type="common">Grape</name>
    <dbReference type="NCBI Taxonomy" id="29760"/>
    <lineage>
        <taxon>Eukaryota</taxon>
        <taxon>Viridiplantae</taxon>
        <taxon>Streptophyta</taxon>
        <taxon>Embryophyta</taxon>
        <taxon>Tracheophyta</taxon>
        <taxon>Spermatophyta</taxon>
        <taxon>Magnoliopsida</taxon>
        <taxon>eudicotyledons</taxon>
        <taxon>Gunneridae</taxon>
        <taxon>Pentapetalae</taxon>
        <taxon>rosids</taxon>
        <taxon>Vitales</taxon>
        <taxon>Vitaceae</taxon>
        <taxon>Viteae</taxon>
        <taxon>Vitis</taxon>
    </lineage>
</organism>
<name>A0A438DP85_VITVI</name>
<evidence type="ECO:0000313" key="2">
    <source>
        <dbReference type="Proteomes" id="UP000288805"/>
    </source>
</evidence>